<keyword evidence="3" id="KW-1003">Cell membrane</keyword>
<dbReference type="EMBL" id="CP109635">
    <property type="protein sequence ID" value="UYT10827.1"/>
    <property type="molecule type" value="Genomic_DNA"/>
</dbReference>
<comment type="subcellular location">
    <subcellularLocation>
        <location evidence="1">Cell membrane</location>
        <topology evidence="1">Multi-pass membrane protein</topology>
    </subcellularLocation>
</comment>
<feature type="domain" description="CAAX prenyl protease 2/Lysostaphin resistance protein A-like" evidence="5">
    <location>
        <begin position="166"/>
        <end position="253"/>
    </location>
</feature>
<evidence type="ECO:0000313" key="11">
    <source>
        <dbReference type="Proteomes" id="UP000504756"/>
    </source>
</evidence>
<feature type="transmembrane region" description="Helical" evidence="4">
    <location>
        <begin position="240"/>
        <end position="261"/>
    </location>
</feature>
<reference evidence="7" key="4">
    <citation type="submission" date="2023-04" db="EMBL/GenBank/DDBJ databases">
        <title>Genomic analysis of Lactococcus garvieae isolates.</title>
        <authorList>
            <person name="Zhanghang C."/>
        </authorList>
    </citation>
    <scope>NUCLEOTIDE SEQUENCE</scope>
    <source>
        <strain evidence="7">ZB-1</strain>
    </source>
</reference>
<dbReference type="InterPro" id="IPR003675">
    <property type="entry name" value="Rce1/LyrA-like_dom"/>
</dbReference>
<keyword evidence="9" id="KW-0645">Protease</keyword>
<dbReference type="GeneID" id="61073526"/>
<dbReference type="EMBL" id="FOTJ01000005">
    <property type="protein sequence ID" value="SFL32668.1"/>
    <property type="molecule type" value="Genomic_DNA"/>
</dbReference>
<proteinExistence type="inferred from homology"/>
<evidence type="ECO:0000256" key="2">
    <source>
        <dbReference type="ARBA" id="ARBA00009067"/>
    </source>
</evidence>
<dbReference type="Pfam" id="PF02517">
    <property type="entry name" value="Rce1-like"/>
    <property type="match status" value="1"/>
</dbReference>
<feature type="transmembrane region" description="Helical" evidence="4">
    <location>
        <begin position="88"/>
        <end position="105"/>
    </location>
</feature>
<evidence type="ECO:0000313" key="7">
    <source>
        <dbReference type="EMBL" id="MDH7960343.1"/>
    </source>
</evidence>
<feature type="transmembrane region" description="Helical" evidence="4">
    <location>
        <begin position="125"/>
        <end position="147"/>
    </location>
</feature>
<dbReference type="Proteomes" id="UP001164042">
    <property type="component" value="Chromosome"/>
</dbReference>
<dbReference type="Proteomes" id="UP000181969">
    <property type="component" value="Unassembled WGS sequence"/>
</dbReference>
<keyword evidence="9" id="KW-0378">Hydrolase</keyword>
<keyword evidence="4" id="KW-0472">Membrane</keyword>
<dbReference type="GO" id="GO:0005886">
    <property type="term" value="C:plasma membrane"/>
    <property type="evidence" value="ECO:0007669"/>
    <property type="project" value="UniProtKB-SubCell"/>
</dbReference>
<evidence type="ECO:0000313" key="6">
    <source>
        <dbReference type="EMBL" id="GFO52120.1"/>
    </source>
</evidence>
<evidence type="ECO:0000256" key="1">
    <source>
        <dbReference type="ARBA" id="ARBA00004651"/>
    </source>
</evidence>
<feature type="transmembrane region" description="Helical" evidence="4">
    <location>
        <begin position="34"/>
        <end position="51"/>
    </location>
</feature>
<dbReference type="Proteomes" id="UP001157396">
    <property type="component" value="Unassembled WGS sequence"/>
</dbReference>
<organism evidence="8 10">
    <name type="scientific">Lactococcus garvieae</name>
    <dbReference type="NCBI Taxonomy" id="1363"/>
    <lineage>
        <taxon>Bacteria</taxon>
        <taxon>Bacillati</taxon>
        <taxon>Bacillota</taxon>
        <taxon>Bacilli</taxon>
        <taxon>Lactobacillales</taxon>
        <taxon>Streptococcaceae</taxon>
        <taxon>Lactococcus</taxon>
    </lineage>
</organism>
<feature type="transmembrane region" description="Helical" evidence="4">
    <location>
        <begin position="56"/>
        <end position="76"/>
    </location>
</feature>
<protein>
    <submittedName>
        <fullName evidence="9">CPBP family intramembrane metalloprotease</fullName>
    </submittedName>
    <submittedName>
        <fullName evidence="7">Type II CAAX endopeptidase family protein</fullName>
    </submittedName>
    <submittedName>
        <fullName evidence="6">UPF0177 protein YvdC</fullName>
    </submittedName>
</protein>
<evidence type="ECO:0000313" key="9">
    <source>
        <dbReference type="EMBL" id="UYT10827.1"/>
    </source>
</evidence>
<dbReference type="GO" id="GO:0080120">
    <property type="term" value="P:CAAX-box protein maturation"/>
    <property type="evidence" value="ECO:0007669"/>
    <property type="project" value="UniProtKB-ARBA"/>
</dbReference>
<dbReference type="RefSeq" id="WP_042218457.1">
    <property type="nucleotide sequence ID" value="NZ_AP026069.1"/>
</dbReference>
<feature type="transmembrane region" description="Helical" evidence="4">
    <location>
        <begin position="217"/>
        <end position="235"/>
    </location>
</feature>
<dbReference type="GO" id="GO:0008237">
    <property type="term" value="F:metallopeptidase activity"/>
    <property type="evidence" value="ECO:0007669"/>
    <property type="project" value="UniProtKB-KW"/>
</dbReference>
<sequence>MIKFRDLIKKPWTWTILPALLFALPFSLQAGWGQWLGLSLLLYLISLIFTYKKSVWLAFFILSLLPSFATSLISQLHSGRAFSSLDQVIFFVIFFVALGLSYFLARRRNIIPPIAVKEFPLGKIALGFGSLFLVSLCVNILAQVLGLQASTENQEALNSLAQVIPLGIFAVQTIFAGFFEELTYRVGPFEVLFTKNKILAFLTAALLFAGMHSPTDLYSWLVYGSMSLVLTTFYFKYRNFYLNMAIHMAWNFLGISMTFLIK</sequence>
<dbReference type="InterPro" id="IPR052710">
    <property type="entry name" value="CAAX_protease"/>
</dbReference>
<reference evidence="6 11" key="2">
    <citation type="submission" date="2020-06" db="EMBL/GenBank/DDBJ databases">
        <title>Draft genome sequence of Lactic acid bacteria from Okinawan-style tofu.</title>
        <authorList>
            <person name="Takara I."/>
            <person name="Ikematsu S."/>
        </authorList>
    </citation>
    <scope>NUCLEOTIDE SEQUENCE [LARGE SCALE GENOMIC DNA]</scope>
    <source>
        <strain evidence="11">lg38</strain>
        <strain evidence="6">Lg38</strain>
    </source>
</reference>
<evidence type="ECO:0000313" key="8">
    <source>
        <dbReference type="EMBL" id="SFL32668.1"/>
    </source>
</evidence>
<reference evidence="8 10" key="1">
    <citation type="submission" date="2016-10" db="EMBL/GenBank/DDBJ databases">
        <authorList>
            <person name="de Groot N.N."/>
        </authorList>
    </citation>
    <scope>NUCLEOTIDE SEQUENCE [LARGE SCALE GENOMIC DNA]</scope>
    <source>
        <strain evidence="8 10">M79</strain>
    </source>
</reference>
<evidence type="ECO:0000259" key="5">
    <source>
        <dbReference type="Pfam" id="PF02517"/>
    </source>
</evidence>
<keyword evidence="4" id="KW-1133">Transmembrane helix</keyword>
<keyword evidence="4" id="KW-0812">Transmembrane</keyword>
<feature type="transmembrane region" description="Helical" evidence="4">
    <location>
        <begin position="159"/>
        <end position="179"/>
    </location>
</feature>
<dbReference type="OrthoDB" id="8607342at2"/>
<reference evidence="9" key="3">
    <citation type="submission" date="2022-10" db="EMBL/GenBank/DDBJ databases">
        <title>Genome assembly of Lactococcus garvieae isolates from cricket gut.</title>
        <authorList>
            <person name="Luecke A.R."/>
            <person name="Brown A.M.V."/>
            <person name="Wakeman C.A."/>
        </authorList>
    </citation>
    <scope>NUCLEOTIDE SEQUENCE</scope>
    <source>
        <strain evidence="9">Alexii-11_2</strain>
    </source>
</reference>
<gene>
    <name evidence="6" type="primary">yvdC</name>
    <name evidence="6" type="ORF">ikelab_13950</name>
    <name evidence="9" type="ORF">OF801_02485</name>
    <name evidence="7" type="ORF">QHR29_07685</name>
    <name evidence="8" type="ORF">SAMN05216438_10533</name>
</gene>
<comment type="similarity">
    <text evidence="2">Belongs to the UPF0177 family.</text>
</comment>
<keyword evidence="9" id="KW-0482">Metalloprotease</keyword>
<dbReference type="GO" id="GO:0004175">
    <property type="term" value="F:endopeptidase activity"/>
    <property type="evidence" value="ECO:0007669"/>
    <property type="project" value="UniProtKB-ARBA"/>
</dbReference>
<dbReference type="EMBL" id="BLXU01000008">
    <property type="protein sequence ID" value="GFO52120.1"/>
    <property type="molecule type" value="Genomic_DNA"/>
</dbReference>
<name>A0A1I4GRK6_9LACT</name>
<dbReference type="PANTHER" id="PTHR36435:SF1">
    <property type="entry name" value="CAAX AMINO TERMINAL PROTEASE FAMILY PROTEIN"/>
    <property type="match status" value="1"/>
</dbReference>
<dbReference type="EMBL" id="JARYTV010000006">
    <property type="protein sequence ID" value="MDH7960343.1"/>
    <property type="molecule type" value="Genomic_DNA"/>
</dbReference>
<dbReference type="PANTHER" id="PTHR36435">
    <property type="entry name" value="SLR1288 PROTEIN"/>
    <property type="match status" value="1"/>
</dbReference>
<dbReference type="Proteomes" id="UP000504756">
    <property type="component" value="Unassembled WGS sequence"/>
</dbReference>
<feature type="transmembrane region" description="Helical" evidence="4">
    <location>
        <begin position="191"/>
        <end position="211"/>
    </location>
</feature>
<evidence type="ECO:0000313" key="10">
    <source>
        <dbReference type="Proteomes" id="UP000181969"/>
    </source>
</evidence>
<accession>A0A1I4GRK6</accession>
<evidence type="ECO:0000256" key="3">
    <source>
        <dbReference type="ARBA" id="ARBA00022475"/>
    </source>
</evidence>
<evidence type="ECO:0000256" key="4">
    <source>
        <dbReference type="SAM" id="Phobius"/>
    </source>
</evidence>
<dbReference type="AlphaFoldDB" id="A0A1I4GRK6"/>